<organism evidence="1">
    <name type="scientific">uncultured Caudovirales phage</name>
    <dbReference type="NCBI Taxonomy" id="2100421"/>
    <lineage>
        <taxon>Viruses</taxon>
        <taxon>Duplodnaviria</taxon>
        <taxon>Heunggongvirae</taxon>
        <taxon>Uroviricota</taxon>
        <taxon>Caudoviricetes</taxon>
        <taxon>Peduoviridae</taxon>
        <taxon>Maltschvirus</taxon>
        <taxon>Maltschvirus maltsch</taxon>
    </lineage>
</organism>
<dbReference type="EMBL" id="LR796546">
    <property type="protein sequence ID" value="CAB4150428.1"/>
    <property type="molecule type" value="Genomic_DNA"/>
</dbReference>
<protein>
    <submittedName>
        <fullName evidence="1">Uncharacterized protein</fullName>
    </submittedName>
</protein>
<sequence>MTWANVQMRLATPDDYHLDSFDFTKLTAINTCPTWGIIRYSMHKTMHGGGRAMALEAGKVMHECFAAVRLYTLGVQSGFSDLFDYHGHRLFGSASSPSHWEELRAIAVYPSGDNQTRCRNFALEVLATRGYVDDPFDKKRTYTNLENSLLYYIQRQDFTRYPIWKRGESGTSDVGIEIPFAVRFDCTTVTGEVRSFLYTGRIDGIHVNGDSVDQLIIGENKTASRLDESWSMSWHTSHQVTGYCMAASLFTGKPVRRGHVIGLSLPLPTRDISQGFRIEDVKRTDESIQRWLAWVEHTVTLHDKYRLDINNAPMYTHSCNRYFRPCMFVPYCASSAEDKQDMLNLMPVDEWNPLHEQQTGD</sequence>
<reference evidence="1" key="1">
    <citation type="submission" date="2020-04" db="EMBL/GenBank/DDBJ databases">
        <authorList>
            <person name="Chiriac C."/>
            <person name="Salcher M."/>
            <person name="Ghai R."/>
            <person name="Kavagutti S V."/>
        </authorList>
    </citation>
    <scope>NUCLEOTIDE SEQUENCE</scope>
</reference>
<evidence type="ECO:0000313" key="1">
    <source>
        <dbReference type="EMBL" id="CAB4150428.1"/>
    </source>
</evidence>
<accession>A0A6J5MUQ1</accession>
<name>A0A6J5MUQ1_9CAUD</name>
<gene>
    <name evidence="1" type="ORF">UFOVP568_27</name>
</gene>
<proteinExistence type="predicted"/>